<evidence type="ECO:0000259" key="3">
    <source>
        <dbReference type="PROSITE" id="PS50930"/>
    </source>
</evidence>
<accession>A0A023C046</accession>
<dbReference type="Gene3D" id="2.40.50.1020">
    <property type="entry name" value="LytTr DNA-binding domain"/>
    <property type="match status" value="1"/>
</dbReference>
<proteinExistence type="predicted"/>
<organism evidence="4 5">
    <name type="scientific">Aquimarina atlantica</name>
    <dbReference type="NCBI Taxonomy" id="1317122"/>
    <lineage>
        <taxon>Bacteria</taxon>
        <taxon>Pseudomonadati</taxon>
        <taxon>Bacteroidota</taxon>
        <taxon>Flavobacteriia</taxon>
        <taxon>Flavobacteriales</taxon>
        <taxon>Flavobacteriaceae</taxon>
        <taxon>Aquimarina</taxon>
    </lineage>
</organism>
<dbReference type="PROSITE" id="PS50930">
    <property type="entry name" value="HTH_LYTTR"/>
    <property type="match status" value="1"/>
</dbReference>
<keyword evidence="1" id="KW-0597">Phosphoprotein</keyword>
<dbReference type="PANTHER" id="PTHR45526">
    <property type="entry name" value="TRANSCRIPTIONAL REGULATORY PROTEIN DPIA"/>
    <property type="match status" value="1"/>
</dbReference>
<dbReference type="SMART" id="SM00850">
    <property type="entry name" value="LytTR"/>
    <property type="match status" value="1"/>
</dbReference>
<evidence type="ECO:0000313" key="5">
    <source>
        <dbReference type="Proteomes" id="UP000023541"/>
    </source>
</evidence>
<feature type="domain" description="Response regulatory" evidence="2">
    <location>
        <begin position="5"/>
        <end position="116"/>
    </location>
</feature>
<dbReference type="GO" id="GO:0003677">
    <property type="term" value="F:DNA binding"/>
    <property type="evidence" value="ECO:0007669"/>
    <property type="project" value="InterPro"/>
</dbReference>
<protein>
    <recommendedName>
        <fullName evidence="6">Chemotaxis protein CheY</fullName>
    </recommendedName>
</protein>
<feature type="domain" description="HTH LytTR-type" evidence="3">
    <location>
        <begin position="128"/>
        <end position="226"/>
    </location>
</feature>
<dbReference type="RefSeq" id="WP_034238318.1">
    <property type="nucleotide sequence ID" value="NZ_AQRA01000001.1"/>
</dbReference>
<evidence type="ECO:0008006" key="6">
    <source>
        <dbReference type="Google" id="ProtNLM"/>
    </source>
</evidence>
<dbReference type="Gene3D" id="3.40.50.2300">
    <property type="match status" value="1"/>
</dbReference>
<dbReference type="AlphaFoldDB" id="A0A023C046"/>
<dbReference type="InterPro" id="IPR007492">
    <property type="entry name" value="LytTR_DNA-bd_dom"/>
</dbReference>
<comment type="caution">
    <text evidence="4">The sequence shown here is derived from an EMBL/GenBank/DDBJ whole genome shotgun (WGS) entry which is preliminary data.</text>
</comment>
<evidence type="ECO:0000259" key="2">
    <source>
        <dbReference type="PROSITE" id="PS50110"/>
    </source>
</evidence>
<dbReference type="InterPro" id="IPR051271">
    <property type="entry name" value="2C-system_Tx_regulators"/>
</dbReference>
<dbReference type="InterPro" id="IPR001789">
    <property type="entry name" value="Sig_transdc_resp-reg_receiver"/>
</dbReference>
<name>A0A023C046_9FLAO</name>
<evidence type="ECO:0000256" key="1">
    <source>
        <dbReference type="PROSITE-ProRule" id="PRU00169"/>
    </source>
</evidence>
<dbReference type="eggNOG" id="COG3279">
    <property type="taxonomic scope" value="Bacteria"/>
</dbReference>
<dbReference type="Pfam" id="PF00072">
    <property type="entry name" value="Response_reg"/>
    <property type="match status" value="1"/>
</dbReference>
<dbReference type="SMART" id="SM00448">
    <property type="entry name" value="REC"/>
    <property type="match status" value="1"/>
</dbReference>
<reference evidence="4 5" key="1">
    <citation type="submission" date="2014-04" db="EMBL/GenBank/DDBJ databases">
        <title>Aquimarina sp. 22II-S11-z7 Genome Sequencing.</title>
        <authorList>
            <person name="Lai Q."/>
        </authorList>
    </citation>
    <scope>NUCLEOTIDE SEQUENCE [LARGE SCALE GENOMIC DNA]</scope>
    <source>
        <strain evidence="4 5">22II-S11-z7</strain>
    </source>
</reference>
<dbReference type="EMBL" id="AQRA01000001">
    <property type="protein sequence ID" value="EZH75681.1"/>
    <property type="molecule type" value="Genomic_DNA"/>
</dbReference>
<dbReference type="SUPFAM" id="SSF52172">
    <property type="entry name" value="CheY-like"/>
    <property type="match status" value="1"/>
</dbReference>
<dbReference type="Pfam" id="PF04397">
    <property type="entry name" value="LytTR"/>
    <property type="match status" value="1"/>
</dbReference>
<keyword evidence="5" id="KW-1185">Reference proteome</keyword>
<sequence length="227" mass="26590">MKQFNCLIIDDEPIARKGIEDYCNEVSSLNVVALCKNVLQANHYLEKNQIDLIFLDINMPIVSGIDWLKGLKNSPSVIMTTAYEDYALESFSYNVLDYLVKPISFERFLQAVNKVYKYYPNNTENEVLFLRSEKQLKKIHINDILFVEAMQNYIKVITVEEAIITNMPLKSFKEQLPEDNFIQTHKSYVVSKYKVDKIIENQIIIREFEIPISVRLRKKVLDSFNTM</sequence>
<dbReference type="STRING" id="1317122.ATO12_02510"/>
<evidence type="ECO:0000313" key="4">
    <source>
        <dbReference type="EMBL" id="EZH75681.1"/>
    </source>
</evidence>
<dbReference type="Proteomes" id="UP000023541">
    <property type="component" value="Unassembled WGS sequence"/>
</dbReference>
<dbReference type="PROSITE" id="PS50110">
    <property type="entry name" value="RESPONSE_REGULATORY"/>
    <property type="match status" value="1"/>
</dbReference>
<dbReference type="PANTHER" id="PTHR45526:SF1">
    <property type="entry name" value="TRANSCRIPTIONAL REGULATORY PROTEIN DCUR-RELATED"/>
    <property type="match status" value="1"/>
</dbReference>
<dbReference type="OrthoDB" id="2168082at2"/>
<dbReference type="GO" id="GO:0000156">
    <property type="term" value="F:phosphorelay response regulator activity"/>
    <property type="evidence" value="ECO:0007669"/>
    <property type="project" value="TreeGrafter"/>
</dbReference>
<dbReference type="InterPro" id="IPR011006">
    <property type="entry name" value="CheY-like_superfamily"/>
</dbReference>
<gene>
    <name evidence="4" type="ORF">ATO12_02510</name>
</gene>
<feature type="modified residue" description="4-aspartylphosphate" evidence="1">
    <location>
        <position position="56"/>
    </location>
</feature>